<keyword evidence="3" id="KW-1185">Reference proteome</keyword>
<evidence type="ECO:0000313" key="3">
    <source>
        <dbReference type="Proteomes" id="UP000003448"/>
    </source>
</evidence>
<proteinExistence type="predicted"/>
<dbReference type="STRING" id="1150864.MILUP08_46110"/>
<comment type="caution">
    <text evidence="2">The sequence shown here is derived from an EMBL/GenBank/DDBJ whole genome shotgun (WGS) entry which is preliminary data.</text>
</comment>
<protein>
    <submittedName>
        <fullName evidence="2">Uncharacterized protein</fullName>
    </submittedName>
</protein>
<feature type="compositionally biased region" description="Basic and acidic residues" evidence="1">
    <location>
        <begin position="30"/>
        <end position="43"/>
    </location>
</feature>
<dbReference type="InterPro" id="IPR036388">
    <property type="entry name" value="WH-like_DNA-bd_sf"/>
</dbReference>
<sequence length="92" mass="10317">MREHATQHRGYGAAQTDPEHAVGVLHHREKFPADAKRMPEEPGHSVAKTHIANIQAKLALNNRVGIAAWAWRAGLARAVRSARGRERVVERW</sequence>
<dbReference type="Gene3D" id="1.10.10.10">
    <property type="entry name" value="Winged helix-like DNA-binding domain superfamily/Winged helix DNA-binding domain"/>
    <property type="match status" value="1"/>
</dbReference>
<dbReference type="AlphaFoldDB" id="I0LBL8"/>
<dbReference type="EMBL" id="CAIE01000040">
    <property type="protein sequence ID" value="CCH21215.1"/>
    <property type="molecule type" value="Genomic_DNA"/>
</dbReference>
<organism evidence="2 3">
    <name type="scientific">Micromonospora lupini str. Lupac 08</name>
    <dbReference type="NCBI Taxonomy" id="1150864"/>
    <lineage>
        <taxon>Bacteria</taxon>
        <taxon>Bacillati</taxon>
        <taxon>Actinomycetota</taxon>
        <taxon>Actinomycetes</taxon>
        <taxon>Micromonosporales</taxon>
        <taxon>Micromonosporaceae</taxon>
        <taxon>Micromonospora</taxon>
    </lineage>
</organism>
<dbReference type="Proteomes" id="UP000003448">
    <property type="component" value="Unassembled WGS sequence"/>
</dbReference>
<evidence type="ECO:0000313" key="2">
    <source>
        <dbReference type="EMBL" id="CCH21215.1"/>
    </source>
</evidence>
<reference evidence="3" key="1">
    <citation type="journal article" date="2012" name="J. Bacteriol.">
        <title>Genome Sequence of Micromonospora lupini Lupac 08, Isolated from Root Nodules of Lupinus angustifolius.</title>
        <authorList>
            <person name="Alonso-Vega P."/>
            <person name="Normand P."/>
            <person name="Bacigalupe R."/>
            <person name="Pujic P."/>
            <person name="Lajus A."/>
            <person name="Vallenet D."/>
            <person name="Carro L."/>
            <person name="Coll P."/>
            <person name="Trujillo M.E."/>
        </authorList>
    </citation>
    <scope>NUCLEOTIDE SEQUENCE [LARGE SCALE GENOMIC DNA]</scope>
    <source>
        <strain evidence="3">Lupac 08</strain>
    </source>
</reference>
<gene>
    <name evidence="2" type="ORF">MILUP08_46110</name>
</gene>
<evidence type="ECO:0000256" key="1">
    <source>
        <dbReference type="SAM" id="MobiDB-lite"/>
    </source>
</evidence>
<feature type="region of interest" description="Disordered" evidence="1">
    <location>
        <begin position="1"/>
        <end position="44"/>
    </location>
</feature>
<name>I0LBL8_9ACTN</name>
<accession>I0LBL8</accession>
<dbReference type="RefSeq" id="WP_007464893.1">
    <property type="nucleotide sequence ID" value="NZ_HF570108.1"/>
</dbReference>